<sequence length="112" mass="11837">MTDSHFSDPGAWIAAVDRALERLSARHILAAKGIEPATFLAIVRAEASGAGANGITILSHEQLAQLTGVSRPSVLRARLALIELGLEYLAADSGASGKVHRILHMAESITER</sequence>
<protein>
    <recommendedName>
        <fullName evidence="3">Helix-turn-helix domain-containing protein</fullName>
    </recommendedName>
</protein>
<keyword evidence="2" id="KW-1185">Reference proteome</keyword>
<dbReference type="AlphaFoldDB" id="A0A6L9XXG5"/>
<evidence type="ECO:0000313" key="1">
    <source>
        <dbReference type="EMBL" id="NEN05708.1"/>
    </source>
</evidence>
<accession>A0A6L9XXG5</accession>
<proteinExistence type="predicted"/>
<name>A0A6L9XXG5_9MICO</name>
<evidence type="ECO:0000313" key="2">
    <source>
        <dbReference type="Proteomes" id="UP000474967"/>
    </source>
</evidence>
<organism evidence="1 2">
    <name type="scientific">Leifsonia tongyongensis</name>
    <dbReference type="NCBI Taxonomy" id="1268043"/>
    <lineage>
        <taxon>Bacteria</taxon>
        <taxon>Bacillati</taxon>
        <taxon>Actinomycetota</taxon>
        <taxon>Actinomycetes</taxon>
        <taxon>Micrococcales</taxon>
        <taxon>Microbacteriaceae</taxon>
        <taxon>Leifsonia</taxon>
    </lineage>
</organism>
<gene>
    <name evidence="1" type="ORF">G3T36_07465</name>
</gene>
<dbReference type="EMBL" id="JAAGWY010000001">
    <property type="protein sequence ID" value="NEN05708.1"/>
    <property type="molecule type" value="Genomic_DNA"/>
</dbReference>
<comment type="caution">
    <text evidence="1">The sequence shown here is derived from an EMBL/GenBank/DDBJ whole genome shotgun (WGS) entry which is preliminary data.</text>
</comment>
<dbReference type="Proteomes" id="UP000474967">
    <property type="component" value="Unassembled WGS sequence"/>
</dbReference>
<dbReference type="RefSeq" id="WP_163288885.1">
    <property type="nucleotide sequence ID" value="NZ_JAAGWY010000001.1"/>
</dbReference>
<reference evidence="1 2" key="1">
    <citation type="journal article" date="2014" name="J. Microbiol.">
        <title>Diaminobutyricibacter tongyongensis gen. nov., sp. nov. and Homoserinibacter gongjuensis gen. nov., sp. nov. belong to the family Microbacteriaceae.</title>
        <authorList>
            <person name="Kim S.J."/>
            <person name="Ahn J.H."/>
            <person name="Weon H.Y."/>
            <person name="Hamada M."/>
            <person name="Suzuki K."/>
            <person name="Kwon S.W."/>
        </authorList>
    </citation>
    <scope>NUCLEOTIDE SEQUENCE [LARGE SCALE GENOMIC DNA]</scope>
    <source>
        <strain evidence="1 2">NBRC 108724</strain>
    </source>
</reference>
<evidence type="ECO:0008006" key="3">
    <source>
        <dbReference type="Google" id="ProtNLM"/>
    </source>
</evidence>